<dbReference type="Proteomes" id="UP001275932">
    <property type="component" value="Unassembled WGS sequence"/>
</dbReference>
<feature type="transmembrane region" description="Helical" evidence="8">
    <location>
        <begin position="319"/>
        <end position="340"/>
    </location>
</feature>
<evidence type="ECO:0000256" key="9">
    <source>
        <dbReference type="SAM" id="SignalP"/>
    </source>
</evidence>
<feature type="transmembrane region" description="Helical" evidence="8">
    <location>
        <begin position="73"/>
        <end position="93"/>
    </location>
</feature>
<keyword evidence="6 8" id="KW-0472">Membrane</keyword>
<evidence type="ECO:0000256" key="3">
    <source>
        <dbReference type="ARBA" id="ARBA00022448"/>
    </source>
</evidence>
<reference evidence="11 12" key="1">
    <citation type="submission" date="2022-03" db="EMBL/GenBank/DDBJ databases">
        <title>Novel taxa within the pig intestine.</title>
        <authorList>
            <person name="Wylensek D."/>
            <person name="Bishof K."/>
            <person name="Afrizal A."/>
            <person name="Clavel T."/>
        </authorList>
    </citation>
    <scope>NUCLEOTIDE SEQUENCE [LARGE SCALE GENOMIC DNA]</scope>
    <source>
        <strain evidence="11 12">CLA-KB-P66</strain>
    </source>
</reference>
<keyword evidence="7 8" id="KW-0924">Ammonia transport</keyword>
<comment type="subcellular location">
    <subcellularLocation>
        <location evidence="8">Cell membrane</location>
        <topology evidence="8">Multi-pass membrane protein</topology>
    </subcellularLocation>
    <subcellularLocation>
        <location evidence="1">Membrane</location>
        <topology evidence="1">Multi-pass membrane protein</topology>
    </subcellularLocation>
</comment>
<accession>A0ABU4WEM9</accession>
<feature type="transmembrane region" description="Helical" evidence="8">
    <location>
        <begin position="235"/>
        <end position="252"/>
    </location>
</feature>
<evidence type="ECO:0000259" key="10">
    <source>
        <dbReference type="Pfam" id="PF00909"/>
    </source>
</evidence>
<protein>
    <recommendedName>
        <fullName evidence="8">Ammonium transporter</fullName>
    </recommendedName>
</protein>
<feature type="transmembrane region" description="Helical" evidence="8">
    <location>
        <begin position="352"/>
        <end position="369"/>
    </location>
</feature>
<evidence type="ECO:0000256" key="6">
    <source>
        <dbReference type="ARBA" id="ARBA00023136"/>
    </source>
</evidence>
<evidence type="ECO:0000256" key="4">
    <source>
        <dbReference type="ARBA" id="ARBA00022692"/>
    </source>
</evidence>
<feature type="transmembrane region" description="Helical" evidence="8">
    <location>
        <begin position="160"/>
        <end position="182"/>
    </location>
</feature>
<feature type="transmembrane region" description="Helical" evidence="8">
    <location>
        <begin position="194"/>
        <end position="215"/>
    </location>
</feature>
<feature type="transmembrane region" description="Helical" evidence="8">
    <location>
        <begin position="36"/>
        <end position="61"/>
    </location>
</feature>
<comment type="similarity">
    <text evidence="2 8">Belongs to the ammonia transporter channel (TC 1.A.11.2) family.</text>
</comment>
<evidence type="ECO:0000256" key="1">
    <source>
        <dbReference type="ARBA" id="ARBA00004141"/>
    </source>
</evidence>
<dbReference type="Gene3D" id="1.10.3430.10">
    <property type="entry name" value="Ammonium transporter AmtB like domains"/>
    <property type="match status" value="1"/>
</dbReference>
<proteinExistence type="inferred from homology"/>
<feature type="signal peptide" evidence="9">
    <location>
        <begin position="1"/>
        <end position="20"/>
    </location>
</feature>
<sequence length="436" mass="46042">MNLKYLLSFLALVAVSSVEAAEETVKVSEEMFTINNLWILLGAILVFSMHPGFALVETGLCRAKNSVNILAKNMITVAIGLLTYSIIGFSLMYPGESWTLGKVLGFSGFGISSPEGISGAIAYNGGKYGYWTDFIFQGMFAATCVTIVSGAVAERIKFGAYLIFAVIYASLAYTIIGSWGWGGGWLSSIGFYDLAGSTFVHSVGGWAALMGAMLLGPRIGKYVNGHSKAMPGSNLGFATLGVFLLWFGWFGFNGASVFSADPVMVAYVFTTTSLSAAAGLVAAMLASWAVQKKPDLSMMLNGCLAGLVGITAGADCVSIPSSCIIGIVSGVVVVFSVYFFDRIRIDDPVGALSVHLVCGVWGTLAVGIFSPDHALLPQVIGVVAVAAASLSSSFIIFYAIKKTIGLRVSKNEELKGLDISEHAMEAYNGFQIFINE</sequence>
<dbReference type="PANTHER" id="PTHR11730:SF89">
    <property type="entry name" value="AMMONIUM TRANSPORTER SLL0108-RELATED"/>
    <property type="match status" value="1"/>
</dbReference>
<keyword evidence="12" id="KW-1185">Reference proteome</keyword>
<comment type="caution">
    <text evidence="11">The sequence shown here is derived from an EMBL/GenBank/DDBJ whole genome shotgun (WGS) entry which is preliminary data.</text>
</comment>
<feature type="chain" id="PRO_5046393625" description="Ammonium transporter" evidence="9">
    <location>
        <begin position="21"/>
        <end position="436"/>
    </location>
</feature>
<evidence type="ECO:0000313" key="11">
    <source>
        <dbReference type="EMBL" id="MDX8415009.1"/>
    </source>
</evidence>
<dbReference type="SUPFAM" id="SSF111352">
    <property type="entry name" value="Ammonium transporter"/>
    <property type="match status" value="1"/>
</dbReference>
<dbReference type="NCBIfam" id="TIGR00836">
    <property type="entry name" value="amt"/>
    <property type="match status" value="1"/>
</dbReference>
<keyword evidence="3 8" id="KW-0813">Transport</keyword>
<dbReference type="PANTHER" id="PTHR11730">
    <property type="entry name" value="AMMONIUM TRANSPORTER"/>
    <property type="match status" value="1"/>
</dbReference>
<evidence type="ECO:0000256" key="5">
    <source>
        <dbReference type="ARBA" id="ARBA00022989"/>
    </source>
</evidence>
<feature type="domain" description="Ammonium transporter AmtB-like" evidence="10">
    <location>
        <begin position="37"/>
        <end position="427"/>
    </location>
</feature>
<name>A0ABU4WEM9_9BACT</name>
<feature type="transmembrane region" description="Helical" evidence="8">
    <location>
        <begin position="296"/>
        <end position="313"/>
    </location>
</feature>
<feature type="transmembrane region" description="Helical" evidence="8">
    <location>
        <begin position="375"/>
        <end position="400"/>
    </location>
</feature>
<evidence type="ECO:0000256" key="2">
    <source>
        <dbReference type="ARBA" id="ARBA00005887"/>
    </source>
</evidence>
<organism evidence="11 12">
    <name type="scientific">Intestinicryptomonas porci</name>
    <dbReference type="NCBI Taxonomy" id="2926320"/>
    <lineage>
        <taxon>Bacteria</taxon>
        <taxon>Pseudomonadati</taxon>
        <taxon>Verrucomicrobiota</taxon>
        <taxon>Opitutia</taxon>
        <taxon>Opitutales</taxon>
        <taxon>Intestinicryptomonaceae</taxon>
        <taxon>Intestinicryptomonas</taxon>
    </lineage>
</organism>
<evidence type="ECO:0000256" key="7">
    <source>
        <dbReference type="ARBA" id="ARBA00023177"/>
    </source>
</evidence>
<dbReference type="InterPro" id="IPR029020">
    <property type="entry name" value="Ammonium/urea_transptr"/>
</dbReference>
<evidence type="ECO:0000256" key="8">
    <source>
        <dbReference type="RuleBase" id="RU362002"/>
    </source>
</evidence>
<dbReference type="InterPro" id="IPR001905">
    <property type="entry name" value="Ammonium_transpt"/>
</dbReference>
<dbReference type="Pfam" id="PF00909">
    <property type="entry name" value="Ammonium_transp"/>
    <property type="match status" value="1"/>
</dbReference>
<keyword evidence="4 8" id="KW-0812">Transmembrane</keyword>
<dbReference type="InterPro" id="IPR024041">
    <property type="entry name" value="NH4_transpt_AmtB-like_dom"/>
</dbReference>
<feature type="transmembrane region" description="Helical" evidence="8">
    <location>
        <begin position="264"/>
        <end position="289"/>
    </location>
</feature>
<evidence type="ECO:0000313" key="12">
    <source>
        <dbReference type="Proteomes" id="UP001275932"/>
    </source>
</evidence>
<dbReference type="EMBL" id="JALBUT010000002">
    <property type="protein sequence ID" value="MDX8415009.1"/>
    <property type="molecule type" value="Genomic_DNA"/>
</dbReference>
<keyword evidence="9" id="KW-0732">Signal</keyword>
<keyword evidence="5 8" id="KW-1133">Transmembrane helix</keyword>
<gene>
    <name evidence="11" type="ORF">MOX91_02265</name>
</gene>
<feature type="transmembrane region" description="Helical" evidence="8">
    <location>
        <begin position="134"/>
        <end position="153"/>
    </location>
</feature>